<dbReference type="GO" id="GO:0000976">
    <property type="term" value="F:transcription cis-regulatory region binding"/>
    <property type="evidence" value="ECO:0007669"/>
    <property type="project" value="TreeGrafter"/>
</dbReference>
<sequence>MSLPVPPWEQRPQKRRSTKQPLSQEAIVAAAFKILDAEGLEAVTMRRIADELDTGPASLYAHVANKDELYALLLDQAAGEVRLPAPDAEHWQDRAKDFLRDLNRVLISHKDLGRAALARIPVSPNALASSEALLAILRTGGVPDQDCAWAADILSLYVVAHAYENGLQQLHGDEDEGMAYVAAIGEYFHQLPSDRFPNIVGLAGLLTTGDGDVRFEFGLDLLIRGLAARAEEARKAHG</sequence>
<dbReference type="AlphaFoldDB" id="A0A8J7GKJ9"/>
<dbReference type="GO" id="GO:0003700">
    <property type="term" value="F:DNA-binding transcription factor activity"/>
    <property type="evidence" value="ECO:0007669"/>
    <property type="project" value="TreeGrafter"/>
</dbReference>
<dbReference type="GO" id="GO:0046677">
    <property type="term" value="P:response to antibiotic"/>
    <property type="evidence" value="ECO:0007669"/>
    <property type="project" value="InterPro"/>
</dbReference>
<organism evidence="8 9">
    <name type="scientific">Longispora fulva</name>
    <dbReference type="NCBI Taxonomy" id="619741"/>
    <lineage>
        <taxon>Bacteria</taxon>
        <taxon>Bacillati</taxon>
        <taxon>Actinomycetota</taxon>
        <taxon>Actinomycetes</taxon>
        <taxon>Micromonosporales</taxon>
        <taxon>Micromonosporaceae</taxon>
        <taxon>Longispora</taxon>
    </lineage>
</organism>
<keyword evidence="9" id="KW-1185">Reference proteome</keyword>
<dbReference type="InterPro" id="IPR036271">
    <property type="entry name" value="Tet_transcr_reg_TetR-rel_C_sf"/>
</dbReference>
<protein>
    <submittedName>
        <fullName evidence="8">AcrR family transcriptional regulator</fullName>
    </submittedName>
</protein>
<keyword evidence="4" id="KW-0804">Transcription</keyword>
<dbReference type="PRINTS" id="PR00400">
    <property type="entry name" value="TETREPRESSOR"/>
</dbReference>
<dbReference type="PANTHER" id="PTHR30055:SF151">
    <property type="entry name" value="TRANSCRIPTIONAL REGULATORY PROTEIN"/>
    <property type="match status" value="1"/>
</dbReference>
<dbReference type="InterPro" id="IPR001647">
    <property type="entry name" value="HTH_TetR"/>
</dbReference>
<feature type="domain" description="HTH tetR-type" evidence="7">
    <location>
        <begin position="21"/>
        <end position="81"/>
    </location>
</feature>
<dbReference type="Gene3D" id="1.10.357.10">
    <property type="entry name" value="Tetracycline Repressor, domain 2"/>
    <property type="match status" value="1"/>
</dbReference>
<evidence type="ECO:0000259" key="7">
    <source>
        <dbReference type="PROSITE" id="PS50977"/>
    </source>
</evidence>
<dbReference type="Pfam" id="PF00440">
    <property type="entry name" value="TetR_N"/>
    <property type="match status" value="1"/>
</dbReference>
<evidence type="ECO:0000313" key="8">
    <source>
        <dbReference type="EMBL" id="MBG6139886.1"/>
    </source>
</evidence>
<dbReference type="InterPro" id="IPR004111">
    <property type="entry name" value="Repressor_TetR_C"/>
</dbReference>
<dbReference type="EMBL" id="JADOUF010000001">
    <property type="protein sequence ID" value="MBG6139886.1"/>
    <property type="molecule type" value="Genomic_DNA"/>
</dbReference>
<comment type="caution">
    <text evidence="8">The sequence shown here is derived from an EMBL/GenBank/DDBJ whole genome shotgun (WGS) entry which is preliminary data.</text>
</comment>
<gene>
    <name evidence="8" type="ORF">IW245_006080</name>
</gene>
<evidence type="ECO:0000256" key="5">
    <source>
        <dbReference type="PROSITE-ProRule" id="PRU00335"/>
    </source>
</evidence>
<dbReference type="GO" id="GO:0045892">
    <property type="term" value="P:negative regulation of DNA-templated transcription"/>
    <property type="evidence" value="ECO:0007669"/>
    <property type="project" value="InterPro"/>
</dbReference>
<reference evidence="8" key="1">
    <citation type="submission" date="2020-11" db="EMBL/GenBank/DDBJ databases">
        <title>Sequencing the genomes of 1000 actinobacteria strains.</title>
        <authorList>
            <person name="Klenk H.-P."/>
        </authorList>
    </citation>
    <scope>NUCLEOTIDE SEQUENCE</scope>
    <source>
        <strain evidence="8">DSM 45356</strain>
    </source>
</reference>
<feature type="DNA-binding region" description="H-T-H motif" evidence="5">
    <location>
        <begin position="44"/>
        <end position="63"/>
    </location>
</feature>
<keyword evidence="2" id="KW-0805">Transcription regulation</keyword>
<dbReference type="SUPFAM" id="SSF48498">
    <property type="entry name" value="Tetracyclin repressor-like, C-terminal domain"/>
    <property type="match status" value="1"/>
</dbReference>
<keyword evidence="1" id="KW-0678">Repressor</keyword>
<dbReference type="PROSITE" id="PS50977">
    <property type="entry name" value="HTH_TETR_2"/>
    <property type="match status" value="1"/>
</dbReference>
<proteinExistence type="predicted"/>
<dbReference type="InterPro" id="IPR050109">
    <property type="entry name" value="HTH-type_TetR-like_transc_reg"/>
</dbReference>
<evidence type="ECO:0000313" key="9">
    <source>
        <dbReference type="Proteomes" id="UP000622552"/>
    </source>
</evidence>
<accession>A0A8J7GKJ9</accession>
<dbReference type="Pfam" id="PF02909">
    <property type="entry name" value="TetR_C_1"/>
    <property type="match status" value="1"/>
</dbReference>
<dbReference type="InterPro" id="IPR009057">
    <property type="entry name" value="Homeodomain-like_sf"/>
</dbReference>
<dbReference type="RefSeq" id="WP_197006497.1">
    <property type="nucleotide sequence ID" value="NZ_BONS01000006.1"/>
</dbReference>
<dbReference type="SUPFAM" id="SSF46689">
    <property type="entry name" value="Homeodomain-like"/>
    <property type="match status" value="1"/>
</dbReference>
<evidence type="ECO:0000256" key="2">
    <source>
        <dbReference type="ARBA" id="ARBA00023015"/>
    </source>
</evidence>
<feature type="region of interest" description="Disordered" evidence="6">
    <location>
        <begin position="1"/>
        <end position="21"/>
    </location>
</feature>
<evidence type="ECO:0000256" key="3">
    <source>
        <dbReference type="ARBA" id="ARBA00023125"/>
    </source>
</evidence>
<evidence type="ECO:0000256" key="6">
    <source>
        <dbReference type="SAM" id="MobiDB-lite"/>
    </source>
</evidence>
<name>A0A8J7GKJ9_9ACTN</name>
<keyword evidence="3 5" id="KW-0238">DNA-binding</keyword>
<dbReference type="InterPro" id="IPR003012">
    <property type="entry name" value="Tet_transcr_reg_TetR"/>
</dbReference>
<evidence type="ECO:0000256" key="1">
    <source>
        <dbReference type="ARBA" id="ARBA00022491"/>
    </source>
</evidence>
<evidence type="ECO:0000256" key="4">
    <source>
        <dbReference type="ARBA" id="ARBA00023163"/>
    </source>
</evidence>
<dbReference type="Proteomes" id="UP000622552">
    <property type="component" value="Unassembled WGS sequence"/>
</dbReference>
<dbReference type="PANTHER" id="PTHR30055">
    <property type="entry name" value="HTH-TYPE TRANSCRIPTIONAL REGULATOR RUTR"/>
    <property type="match status" value="1"/>
</dbReference>